<keyword evidence="4" id="KW-0597">Phosphoprotein</keyword>
<dbReference type="GO" id="GO:0006368">
    <property type="term" value="P:transcription elongation by RNA polymerase II"/>
    <property type="evidence" value="ECO:0007669"/>
    <property type="project" value="InterPro"/>
</dbReference>
<feature type="compositionally biased region" description="Polar residues" evidence="10">
    <location>
        <begin position="234"/>
        <end position="252"/>
    </location>
</feature>
<feature type="compositionally biased region" description="Low complexity" evidence="10">
    <location>
        <begin position="141"/>
        <end position="168"/>
    </location>
</feature>
<dbReference type="KEGG" id="tut:107359219"/>
<evidence type="ECO:0000256" key="9">
    <source>
        <dbReference type="ARBA" id="ARBA00025617"/>
    </source>
</evidence>
<accession>T1K0K6</accession>
<evidence type="ECO:0000256" key="7">
    <source>
        <dbReference type="ARBA" id="ARBA00023163"/>
    </source>
</evidence>
<feature type="compositionally biased region" description="Basic and acidic residues" evidence="10">
    <location>
        <begin position="292"/>
        <end position="307"/>
    </location>
</feature>
<dbReference type="PANTHER" id="PTHR15970:SF2">
    <property type="entry name" value="ELL-ASSOCIATED FACTOR EAF"/>
    <property type="match status" value="1"/>
</dbReference>
<reference evidence="12" key="2">
    <citation type="submission" date="2015-06" db="UniProtKB">
        <authorList>
            <consortium name="EnsemblMetazoa"/>
        </authorList>
    </citation>
    <scope>IDENTIFICATION</scope>
</reference>
<comment type="similarity">
    <text evidence="2">Belongs to the EAF family.</text>
</comment>
<evidence type="ECO:0000256" key="3">
    <source>
        <dbReference type="ARBA" id="ARBA00021452"/>
    </source>
</evidence>
<evidence type="ECO:0000256" key="5">
    <source>
        <dbReference type="ARBA" id="ARBA00023015"/>
    </source>
</evidence>
<organism evidence="12 13">
    <name type="scientific">Tetranychus urticae</name>
    <name type="common">Two-spotted spider mite</name>
    <dbReference type="NCBI Taxonomy" id="32264"/>
    <lineage>
        <taxon>Eukaryota</taxon>
        <taxon>Metazoa</taxon>
        <taxon>Ecdysozoa</taxon>
        <taxon>Arthropoda</taxon>
        <taxon>Chelicerata</taxon>
        <taxon>Arachnida</taxon>
        <taxon>Acari</taxon>
        <taxon>Acariformes</taxon>
        <taxon>Trombidiformes</taxon>
        <taxon>Prostigmata</taxon>
        <taxon>Eleutherengona</taxon>
        <taxon>Raphignathae</taxon>
        <taxon>Tetranychoidea</taxon>
        <taxon>Tetranychidae</taxon>
        <taxon>Tetranychus</taxon>
    </lineage>
</organism>
<proteinExistence type="inferred from homology"/>
<keyword evidence="6" id="KW-0010">Activator</keyword>
<feature type="compositionally biased region" description="Low complexity" evidence="10">
    <location>
        <begin position="311"/>
        <end position="321"/>
    </location>
</feature>
<feature type="compositionally biased region" description="Low complexity" evidence="10">
    <location>
        <begin position="264"/>
        <end position="283"/>
    </location>
</feature>
<comment type="function">
    <text evidence="9">Promotes transcriptional elongation by Su(Tpl)/ELL. Essential for development.</text>
</comment>
<keyword evidence="8" id="KW-0539">Nucleus</keyword>
<dbReference type="AlphaFoldDB" id="T1K0K6"/>
<keyword evidence="5" id="KW-0805">Transcription regulation</keyword>
<gene>
    <name evidence="12" type="primary">107359219</name>
</gene>
<evidence type="ECO:0000256" key="4">
    <source>
        <dbReference type="ARBA" id="ARBA00022553"/>
    </source>
</evidence>
<dbReference type="InterPro" id="IPR019194">
    <property type="entry name" value="Tscrpt_elong_fac_Eaf_N"/>
</dbReference>
<feature type="compositionally biased region" description="Polar residues" evidence="10">
    <location>
        <begin position="214"/>
        <end position="224"/>
    </location>
</feature>
<dbReference type="STRING" id="32264.T1K0K6"/>
<dbReference type="HOGENOM" id="CLU_025755_2_0_1"/>
<dbReference type="EnsemblMetazoa" id="tetur03g08130.1">
    <property type="protein sequence ID" value="tetur03g08130.1"/>
    <property type="gene ID" value="tetur03g08130"/>
</dbReference>
<sequence length="386" mass="40808">MAKLTNGIGLGGETRQLVLGDSFRNYRCNRGPKGLHTVRYDFKPASVDTTKVGDIEFGENNKVTVTMPNVESAGFSQTVFKGSRKPHLKECVLIIDNETGELTLERLAHNITVKKTRAEGSSRAGLPRPITPSFETQNEKSGSSSNSNGNNGNGNNSSYNNNSNNNYNQRKLSPPMINGSINGGRPISPKVSSSSLTVGGHHGSLSQGGSPSSFTPKSNRSSPNVAFGLHRSPLVQSSQPSMPTNDLLTSTHIKPDDEMIGILSESSSDSSEHGSSSSDNSDSSSDEDDEIKQEVVEASKSLNDDNYSRAGSSSSSGSDSSSDSDDETGPATPTPMMTNSSKIKQSPNNGSSSSAILPSMPSMLSMPKFTQLSEDLQLSESGSDSD</sequence>
<evidence type="ECO:0000256" key="6">
    <source>
        <dbReference type="ARBA" id="ARBA00023159"/>
    </source>
</evidence>
<keyword evidence="13" id="KW-1185">Reference proteome</keyword>
<dbReference type="OMA" id="PAMESYS"/>
<evidence type="ECO:0000313" key="13">
    <source>
        <dbReference type="Proteomes" id="UP000015104"/>
    </source>
</evidence>
<evidence type="ECO:0000256" key="8">
    <source>
        <dbReference type="ARBA" id="ARBA00023242"/>
    </source>
</evidence>
<evidence type="ECO:0000256" key="2">
    <source>
        <dbReference type="ARBA" id="ARBA00007798"/>
    </source>
</evidence>
<reference evidence="13" key="1">
    <citation type="submission" date="2011-08" db="EMBL/GenBank/DDBJ databases">
        <authorList>
            <person name="Rombauts S."/>
        </authorList>
    </citation>
    <scope>NUCLEOTIDE SEQUENCE</scope>
    <source>
        <strain evidence="13">London</strain>
    </source>
</reference>
<feature type="domain" description="Transcription elongation factor Eaf N-terminal" evidence="11">
    <location>
        <begin position="16"/>
        <end position="118"/>
    </location>
</feature>
<dbReference type="eggNOG" id="KOG4795">
    <property type="taxonomic scope" value="Eukaryota"/>
</dbReference>
<feature type="region of interest" description="Disordered" evidence="10">
    <location>
        <begin position="116"/>
        <end position="386"/>
    </location>
</feature>
<name>T1K0K6_TETUR</name>
<feature type="compositionally biased region" description="Low complexity" evidence="10">
    <location>
        <begin position="203"/>
        <end position="213"/>
    </location>
</feature>
<comment type="subcellular location">
    <subcellularLocation>
        <location evidence="1">Nucleus</location>
    </subcellularLocation>
</comment>
<dbReference type="PANTHER" id="PTHR15970">
    <property type="entry name" value="ELL-ASSOCIATED FACTOR EAF"/>
    <property type="match status" value="1"/>
</dbReference>
<dbReference type="OrthoDB" id="125903at2759"/>
<evidence type="ECO:0000256" key="10">
    <source>
        <dbReference type="SAM" id="MobiDB-lite"/>
    </source>
</evidence>
<evidence type="ECO:0000259" key="11">
    <source>
        <dbReference type="Pfam" id="PF09816"/>
    </source>
</evidence>
<evidence type="ECO:0000256" key="1">
    <source>
        <dbReference type="ARBA" id="ARBA00004123"/>
    </source>
</evidence>
<dbReference type="GO" id="GO:0032783">
    <property type="term" value="C:super elongation complex"/>
    <property type="evidence" value="ECO:0007669"/>
    <property type="project" value="InterPro"/>
</dbReference>
<evidence type="ECO:0000313" key="12">
    <source>
        <dbReference type="EnsemblMetazoa" id="tetur03g08130.1"/>
    </source>
</evidence>
<dbReference type="InterPro" id="IPR027093">
    <property type="entry name" value="EAF_fam"/>
</dbReference>
<dbReference type="Proteomes" id="UP000015104">
    <property type="component" value="Unassembled WGS sequence"/>
</dbReference>
<dbReference type="Pfam" id="PF09816">
    <property type="entry name" value="EAF"/>
    <property type="match status" value="1"/>
</dbReference>
<feature type="compositionally biased region" description="Polar residues" evidence="10">
    <location>
        <begin position="368"/>
        <end position="386"/>
    </location>
</feature>
<feature type="compositionally biased region" description="Low complexity" evidence="10">
    <location>
        <begin position="351"/>
        <end position="367"/>
    </location>
</feature>
<keyword evidence="7" id="KW-0804">Transcription</keyword>
<dbReference type="GO" id="GO:0003711">
    <property type="term" value="F:transcription elongation factor activity"/>
    <property type="evidence" value="ECO:0007669"/>
    <property type="project" value="TreeGrafter"/>
</dbReference>
<protein>
    <recommendedName>
        <fullName evidence="3">Ell-associated factor Eaf</fullName>
    </recommendedName>
</protein>
<feature type="compositionally biased region" description="Polar residues" evidence="10">
    <location>
        <begin position="335"/>
        <end position="350"/>
    </location>
</feature>
<dbReference type="EMBL" id="CAEY01001142">
    <property type="status" value="NOT_ANNOTATED_CDS"/>
    <property type="molecule type" value="Genomic_DNA"/>
</dbReference>